<dbReference type="Gene3D" id="3.90.550.10">
    <property type="entry name" value="Spore Coat Polysaccharide Biosynthesis Protein SpsA, Chain A"/>
    <property type="match status" value="1"/>
</dbReference>
<keyword evidence="3" id="KW-1185">Reference proteome</keyword>
<dbReference type="PANTHER" id="PTHR22916">
    <property type="entry name" value="GLYCOSYLTRANSFERASE"/>
    <property type="match status" value="1"/>
</dbReference>
<reference evidence="2" key="1">
    <citation type="journal article" date="2014" name="Int. J. Syst. Evol. Microbiol.">
        <title>Complete genome sequence of Corynebacterium casei LMG S-19264T (=DSM 44701T), isolated from a smear-ripened cheese.</title>
        <authorList>
            <consortium name="US DOE Joint Genome Institute (JGI-PGF)"/>
            <person name="Walter F."/>
            <person name="Albersmeier A."/>
            <person name="Kalinowski J."/>
            <person name="Ruckert C."/>
        </authorList>
    </citation>
    <scope>NUCLEOTIDE SEQUENCE</scope>
    <source>
        <strain evidence="2">KCTC 23224</strain>
    </source>
</reference>
<gene>
    <name evidence="2" type="ORF">GCM10008106_18080</name>
</gene>
<organism evidence="2 3">
    <name type="scientific">Mongoliitalea lutea</name>
    <dbReference type="NCBI Taxonomy" id="849756"/>
    <lineage>
        <taxon>Bacteria</taxon>
        <taxon>Pseudomonadati</taxon>
        <taxon>Bacteroidota</taxon>
        <taxon>Cytophagia</taxon>
        <taxon>Cytophagales</taxon>
        <taxon>Cyclobacteriaceae</taxon>
        <taxon>Mongoliitalea</taxon>
    </lineage>
</organism>
<dbReference type="SUPFAM" id="SSF53448">
    <property type="entry name" value="Nucleotide-diphospho-sugar transferases"/>
    <property type="match status" value="1"/>
</dbReference>
<evidence type="ECO:0000313" key="2">
    <source>
        <dbReference type="EMBL" id="GHB37169.1"/>
    </source>
</evidence>
<sequence>MSQQFVSIIVTCFNQAHCIENTLESVRSQTYSYWECIVVDDGSTDNSSNIIKEFVNRDDRFSYIYQTNSGVAKARNSGFAKAKGNFINFLDGDDTFLPQKIELQLRVFEDHPKTMICICDHQHYHVSTKKIAYYTFEPIEEFPLKQFLYNWQNGVAFPPHAAMYRRTLWESYEIPFAENYHHRSEDWVFNIIVALKQQPYFFLNKILCTYHHDKANYTADIFNSASSAIYAAFYIQSFLPEGIQSDFLDHTVKKSFNRYVESKKVQLLQSSGNWRLGNILSKPFFELLRFFKKLT</sequence>
<accession>A0A8J3CW21</accession>
<name>A0A8J3CW21_9BACT</name>
<dbReference type="InterPro" id="IPR001173">
    <property type="entry name" value="Glyco_trans_2-like"/>
</dbReference>
<evidence type="ECO:0000259" key="1">
    <source>
        <dbReference type="Pfam" id="PF00535"/>
    </source>
</evidence>
<proteinExistence type="predicted"/>
<dbReference type="Proteomes" id="UP000642809">
    <property type="component" value="Unassembled WGS sequence"/>
</dbReference>
<protein>
    <recommendedName>
        <fullName evidence="1">Glycosyltransferase 2-like domain-containing protein</fullName>
    </recommendedName>
</protein>
<dbReference type="InterPro" id="IPR029044">
    <property type="entry name" value="Nucleotide-diphossugar_trans"/>
</dbReference>
<dbReference type="EMBL" id="BMYF01000009">
    <property type="protein sequence ID" value="GHB37169.1"/>
    <property type="molecule type" value="Genomic_DNA"/>
</dbReference>
<dbReference type="PANTHER" id="PTHR22916:SF3">
    <property type="entry name" value="UDP-GLCNAC:BETAGAL BETA-1,3-N-ACETYLGLUCOSAMINYLTRANSFERASE-LIKE PROTEIN 1"/>
    <property type="match status" value="1"/>
</dbReference>
<comment type="caution">
    <text evidence="2">The sequence shown here is derived from an EMBL/GenBank/DDBJ whole genome shotgun (WGS) entry which is preliminary data.</text>
</comment>
<dbReference type="Pfam" id="PF00535">
    <property type="entry name" value="Glycos_transf_2"/>
    <property type="match status" value="1"/>
</dbReference>
<reference evidence="2" key="2">
    <citation type="submission" date="2020-09" db="EMBL/GenBank/DDBJ databases">
        <authorList>
            <person name="Sun Q."/>
            <person name="Kim S."/>
        </authorList>
    </citation>
    <scope>NUCLEOTIDE SEQUENCE</scope>
    <source>
        <strain evidence="2">KCTC 23224</strain>
    </source>
</reference>
<dbReference type="RefSeq" id="WP_189581018.1">
    <property type="nucleotide sequence ID" value="NZ_BMYF01000009.1"/>
</dbReference>
<dbReference type="GO" id="GO:0016758">
    <property type="term" value="F:hexosyltransferase activity"/>
    <property type="evidence" value="ECO:0007669"/>
    <property type="project" value="UniProtKB-ARBA"/>
</dbReference>
<evidence type="ECO:0000313" key="3">
    <source>
        <dbReference type="Proteomes" id="UP000642809"/>
    </source>
</evidence>
<dbReference type="AlphaFoldDB" id="A0A8J3CW21"/>
<feature type="domain" description="Glycosyltransferase 2-like" evidence="1">
    <location>
        <begin position="7"/>
        <end position="168"/>
    </location>
</feature>